<dbReference type="EMBL" id="BFAA01015896">
    <property type="protein sequence ID" value="GCB79015.1"/>
    <property type="molecule type" value="Genomic_DNA"/>
</dbReference>
<dbReference type="GO" id="GO:0031012">
    <property type="term" value="C:extracellular matrix"/>
    <property type="evidence" value="ECO:0007669"/>
    <property type="project" value="TreeGrafter"/>
</dbReference>
<proteinExistence type="predicted"/>
<evidence type="ECO:0000313" key="4">
    <source>
        <dbReference type="EMBL" id="GCB79015.1"/>
    </source>
</evidence>
<gene>
    <name evidence="4" type="ORF">scyTo_0020165</name>
</gene>
<dbReference type="Pfam" id="PF00090">
    <property type="entry name" value="TSP_1"/>
    <property type="match status" value="1"/>
</dbReference>
<dbReference type="PROSITE" id="PS50092">
    <property type="entry name" value="TSP1"/>
    <property type="match status" value="1"/>
</dbReference>
<dbReference type="InterPro" id="IPR036383">
    <property type="entry name" value="TSP1_rpt_sf"/>
</dbReference>
<dbReference type="PANTHER" id="PTHR13723">
    <property type="entry name" value="ADAMTS A DISINTEGRIN AND METALLOPROTEASE WITH THROMBOSPONDIN MOTIFS PROTEASE"/>
    <property type="match status" value="1"/>
</dbReference>
<dbReference type="SUPFAM" id="SSF82895">
    <property type="entry name" value="TSP-1 type 1 repeat"/>
    <property type="match status" value="1"/>
</dbReference>
<keyword evidence="2" id="KW-0964">Secreted</keyword>
<dbReference type="Gene3D" id="2.20.100.10">
    <property type="entry name" value="Thrombospondin type-1 (TSP1) repeat"/>
    <property type="match status" value="1"/>
</dbReference>
<comment type="subcellular location">
    <subcellularLocation>
        <location evidence="1">Secreted</location>
    </subcellularLocation>
</comment>
<dbReference type="STRING" id="75743.A0A401Q0W2"/>
<sequence>MTLVKLNSKGTLGWDAAVFMHSLIAVALFIENVPALTLYFFRSLMMRKIQNIVVGPGKENIAVCQVAQTSNSLEEGLDNIAYWWGEWTKWTGCTRSCGGGIKTQERHCLKQRRLAVMETGNQTCTGTSKRYQLCNIQECPANGRSFRDEQCSSFNSRVYNGRTYKWKPLYPGEERCTCCTGTV</sequence>
<evidence type="ECO:0008006" key="6">
    <source>
        <dbReference type="Google" id="ProtNLM"/>
    </source>
</evidence>
<dbReference type="Proteomes" id="UP000288216">
    <property type="component" value="Unassembled WGS sequence"/>
</dbReference>
<keyword evidence="3" id="KW-0472">Membrane</keyword>
<evidence type="ECO:0000256" key="1">
    <source>
        <dbReference type="ARBA" id="ARBA00004613"/>
    </source>
</evidence>
<dbReference type="InterPro" id="IPR050439">
    <property type="entry name" value="ADAMTS_ADAMTS-like"/>
</dbReference>
<dbReference type="InterPro" id="IPR000884">
    <property type="entry name" value="TSP1_rpt"/>
</dbReference>
<dbReference type="OrthoDB" id="5781878at2759"/>
<keyword evidence="5" id="KW-1185">Reference proteome</keyword>
<keyword evidence="3" id="KW-0812">Transmembrane</keyword>
<protein>
    <recommendedName>
        <fullName evidence="6">ADAMTS cysteine-rich domain-containing protein</fullName>
    </recommendedName>
</protein>
<name>A0A401Q0W2_SCYTO</name>
<accession>A0A401Q0W2</accession>
<reference evidence="4 5" key="1">
    <citation type="journal article" date="2018" name="Nat. Ecol. Evol.">
        <title>Shark genomes provide insights into elasmobranch evolution and the origin of vertebrates.</title>
        <authorList>
            <person name="Hara Y"/>
            <person name="Yamaguchi K"/>
            <person name="Onimaru K"/>
            <person name="Kadota M"/>
            <person name="Koyanagi M"/>
            <person name="Keeley SD"/>
            <person name="Tatsumi K"/>
            <person name="Tanaka K"/>
            <person name="Motone F"/>
            <person name="Kageyama Y"/>
            <person name="Nozu R"/>
            <person name="Adachi N"/>
            <person name="Nishimura O"/>
            <person name="Nakagawa R"/>
            <person name="Tanegashima C"/>
            <person name="Kiyatake I"/>
            <person name="Matsumoto R"/>
            <person name="Murakumo K"/>
            <person name="Nishida K"/>
            <person name="Terakita A"/>
            <person name="Kuratani S"/>
            <person name="Sato K"/>
            <person name="Hyodo S Kuraku.S."/>
        </authorList>
    </citation>
    <scope>NUCLEOTIDE SEQUENCE [LARGE SCALE GENOMIC DNA]</scope>
</reference>
<dbReference type="GO" id="GO:0005576">
    <property type="term" value="C:extracellular region"/>
    <property type="evidence" value="ECO:0007669"/>
    <property type="project" value="UniProtKB-SubCell"/>
</dbReference>
<keyword evidence="3" id="KW-1133">Transmembrane helix</keyword>
<dbReference type="PANTHER" id="PTHR13723:SF147">
    <property type="entry name" value="ADAMTS-LIKE PROTEIN 2"/>
    <property type="match status" value="1"/>
</dbReference>
<dbReference type="AlphaFoldDB" id="A0A401Q0W2"/>
<comment type="caution">
    <text evidence="4">The sequence shown here is derived from an EMBL/GenBank/DDBJ whole genome shotgun (WGS) entry which is preliminary data.</text>
</comment>
<evidence type="ECO:0000256" key="3">
    <source>
        <dbReference type="SAM" id="Phobius"/>
    </source>
</evidence>
<organism evidence="4 5">
    <name type="scientific">Scyliorhinus torazame</name>
    <name type="common">Cloudy catshark</name>
    <name type="synonym">Catulus torazame</name>
    <dbReference type="NCBI Taxonomy" id="75743"/>
    <lineage>
        <taxon>Eukaryota</taxon>
        <taxon>Metazoa</taxon>
        <taxon>Chordata</taxon>
        <taxon>Craniata</taxon>
        <taxon>Vertebrata</taxon>
        <taxon>Chondrichthyes</taxon>
        <taxon>Elasmobranchii</taxon>
        <taxon>Galeomorphii</taxon>
        <taxon>Galeoidea</taxon>
        <taxon>Carcharhiniformes</taxon>
        <taxon>Scyliorhinidae</taxon>
        <taxon>Scyliorhinus</taxon>
    </lineage>
</organism>
<dbReference type="SMART" id="SM00209">
    <property type="entry name" value="TSP1"/>
    <property type="match status" value="1"/>
</dbReference>
<evidence type="ECO:0000313" key="5">
    <source>
        <dbReference type="Proteomes" id="UP000288216"/>
    </source>
</evidence>
<feature type="non-terminal residue" evidence="4">
    <location>
        <position position="1"/>
    </location>
</feature>
<evidence type="ECO:0000256" key="2">
    <source>
        <dbReference type="ARBA" id="ARBA00022525"/>
    </source>
</evidence>
<feature type="transmembrane region" description="Helical" evidence="3">
    <location>
        <begin position="20"/>
        <end position="41"/>
    </location>
</feature>